<keyword evidence="3" id="KW-0378">Hydrolase</keyword>
<dbReference type="Proteomes" id="UP000540519">
    <property type="component" value="Unassembled WGS sequence"/>
</dbReference>
<dbReference type="OrthoDB" id="756520at2"/>
<evidence type="ECO:0000256" key="5">
    <source>
        <dbReference type="SAM" id="MobiDB-lite"/>
    </source>
</evidence>
<dbReference type="PROSITE" id="PS00523">
    <property type="entry name" value="SULFATASE_1"/>
    <property type="match status" value="1"/>
</dbReference>
<feature type="region of interest" description="Disordered" evidence="5">
    <location>
        <begin position="1"/>
        <end position="21"/>
    </location>
</feature>
<dbReference type="EMBL" id="RCNR01000016">
    <property type="protein sequence ID" value="MUH36253.1"/>
    <property type="molecule type" value="Genomic_DNA"/>
</dbReference>
<evidence type="ECO:0000313" key="7">
    <source>
        <dbReference type="EMBL" id="MUH36253.1"/>
    </source>
</evidence>
<dbReference type="GO" id="GO:0046872">
    <property type="term" value="F:metal ion binding"/>
    <property type="evidence" value="ECO:0007669"/>
    <property type="project" value="UniProtKB-KW"/>
</dbReference>
<name>A0A7X2ZTS3_9FLAO</name>
<dbReference type="InterPro" id="IPR024607">
    <property type="entry name" value="Sulfatase_CS"/>
</dbReference>
<dbReference type="Gene3D" id="3.40.720.10">
    <property type="entry name" value="Alkaline Phosphatase, subunit A"/>
    <property type="match status" value="1"/>
</dbReference>
<feature type="domain" description="Sulfatase N-terminal" evidence="6">
    <location>
        <begin position="25"/>
        <end position="330"/>
    </location>
</feature>
<dbReference type="InterPro" id="IPR000917">
    <property type="entry name" value="Sulfatase_N"/>
</dbReference>
<dbReference type="InterPro" id="IPR017850">
    <property type="entry name" value="Alkaline_phosphatase_core_sf"/>
</dbReference>
<feature type="compositionally biased region" description="Polar residues" evidence="5">
    <location>
        <begin position="12"/>
        <end position="21"/>
    </location>
</feature>
<protein>
    <submittedName>
        <fullName evidence="7">N-acetylgalactosamine 6-sulfate sulfatase</fullName>
    </submittedName>
</protein>
<evidence type="ECO:0000256" key="1">
    <source>
        <dbReference type="ARBA" id="ARBA00008779"/>
    </source>
</evidence>
<dbReference type="PANTHER" id="PTHR42693">
    <property type="entry name" value="ARYLSULFATASE FAMILY MEMBER"/>
    <property type="match status" value="1"/>
</dbReference>
<accession>A0A7X2ZTS3</accession>
<evidence type="ECO:0000256" key="3">
    <source>
        <dbReference type="ARBA" id="ARBA00022801"/>
    </source>
</evidence>
<proteinExistence type="inferred from homology"/>
<comment type="caution">
    <text evidence="7">The sequence shown here is derived from an EMBL/GenBank/DDBJ whole genome shotgun (WGS) entry which is preliminary data.</text>
</comment>
<keyword evidence="4" id="KW-0106">Calcium</keyword>
<evidence type="ECO:0000256" key="2">
    <source>
        <dbReference type="ARBA" id="ARBA00022723"/>
    </source>
</evidence>
<dbReference type="CDD" id="cd16146">
    <property type="entry name" value="ARS_like"/>
    <property type="match status" value="1"/>
</dbReference>
<comment type="similarity">
    <text evidence="1">Belongs to the sulfatase family.</text>
</comment>
<evidence type="ECO:0000313" key="8">
    <source>
        <dbReference type="Proteomes" id="UP000540519"/>
    </source>
</evidence>
<dbReference type="Pfam" id="PF00884">
    <property type="entry name" value="Sulfatase"/>
    <property type="match status" value="1"/>
</dbReference>
<dbReference type="InterPro" id="IPR050738">
    <property type="entry name" value="Sulfatase"/>
</dbReference>
<evidence type="ECO:0000256" key="4">
    <source>
        <dbReference type="ARBA" id="ARBA00022837"/>
    </source>
</evidence>
<dbReference type="SUPFAM" id="SSF53649">
    <property type="entry name" value="Alkaline phosphatase-like"/>
    <property type="match status" value="1"/>
</dbReference>
<dbReference type="PANTHER" id="PTHR42693:SF53">
    <property type="entry name" value="ENDO-4-O-SULFATASE"/>
    <property type="match status" value="1"/>
</dbReference>
<gene>
    <name evidence="7" type="ORF">D9O36_10405</name>
</gene>
<reference evidence="7 8" key="1">
    <citation type="journal article" date="2019" name="Mar. Drugs">
        <title>Comparative Genomics and CAZyme Genome Repertoires of Marine Zobellia amurskyensis KMM 3526(T) and Zobellia laminariae KMM 3676(T).</title>
        <authorList>
            <person name="Chernysheva N."/>
            <person name="Bystritskaya E."/>
            <person name="Stenkova A."/>
            <person name="Golovkin I."/>
            <person name="Nedashkovskaya O."/>
            <person name="Isaeva M."/>
        </authorList>
    </citation>
    <scope>NUCLEOTIDE SEQUENCE [LARGE SCALE GENOMIC DNA]</scope>
    <source>
        <strain evidence="7 8">KMM 3526</strain>
    </source>
</reference>
<dbReference type="GO" id="GO:0004065">
    <property type="term" value="F:arylsulfatase activity"/>
    <property type="evidence" value="ECO:0007669"/>
    <property type="project" value="TreeGrafter"/>
</dbReference>
<keyword evidence="8" id="KW-1185">Reference proteome</keyword>
<organism evidence="7 8">
    <name type="scientific">Zobellia amurskyensis</name>
    <dbReference type="NCBI Taxonomy" id="248905"/>
    <lineage>
        <taxon>Bacteria</taxon>
        <taxon>Pseudomonadati</taxon>
        <taxon>Bacteroidota</taxon>
        <taxon>Flavobacteriia</taxon>
        <taxon>Flavobacteriales</taxon>
        <taxon>Flavobacteriaceae</taxon>
        <taxon>Zobellia</taxon>
    </lineage>
</organism>
<sequence length="585" mass="65911">MVVGCKGDLNKSDNSTTAKGTSKRPNVILIVADDQGWGDLSGNGNTNLSTPNIDALAKYGVSFENFYVQPVCSPTRAELMTGRYFPRTGVYSTSSGGERMNFDETTLAEILKNSGYKTAAYGKWHNGMQPPYHPNSQGFDDFYGFASGHWGNYFSPMLERNGNIAKGNGFLVDDLTDHGLDFIEKYKEAPFFLYLPFNTPHSPMQVPDEYWNRFMEKELSLYSDDKTNEDIDFTKAALAMVENIDYNVGRITAKLRKLYLDDDTIVIYLTDNGPNSFRWNGGMRGKKGSTDEGGVRSPLYIQWTDSIHAGSKVTQIASSIDILPTITSMLSINTTETKPIDGKDLSPLLFEDTPTWNDRLIFNHWNGNTSVRTQNYRLDNENHLYDIRKDRGQATDISKHSPKLVDSLKKAKERWLLEVNSLTAETDDRPFTLGHPDFQFTQLPARDAIAHGNIKRSNRYPNDTFFTNWKSTKDSISWDIEVLADGQFEVQLFYTSPEKNIGSIIELGMGNSKIATKISEAHDPPLTGEENDRTPRMESYVKDFKPMKLGTMILKKGKGTLTLKALKVTGNEVADVRLLLFRRIN</sequence>
<dbReference type="AlphaFoldDB" id="A0A7X2ZTS3"/>
<evidence type="ECO:0000259" key="6">
    <source>
        <dbReference type="Pfam" id="PF00884"/>
    </source>
</evidence>
<keyword evidence="2" id="KW-0479">Metal-binding</keyword>